<evidence type="ECO:0000313" key="2">
    <source>
        <dbReference type="EMBL" id="TRZ19124.1"/>
    </source>
</evidence>
<reference evidence="2" key="1">
    <citation type="submission" date="2019-04" db="EMBL/GenBank/DDBJ databases">
        <title>Genome assembly of Zosterops borbonicus 15179.</title>
        <authorList>
            <person name="Leroy T."/>
            <person name="Anselmetti Y."/>
            <person name="Tilak M.-K."/>
            <person name="Nabholz B."/>
        </authorList>
    </citation>
    <scope>NUCLEOTIDE SEQUENCE</scope>
    <source>
        <strain evidence="2">HGM_15179</strain>
        <tissue evidence="2">Muscle</tissue>
    </source>
</reference>
<evidence type="ECO:0000313" key="3">
    <source>
        <dbReference type="Proteomes" id="UP000796761"/>
    </source>
</evidence>
<sequence>MLVLLYSQELSGAPLATSKRCLKVDIPYSFYPCTSSTTVDGCVLQEPHPMEGTDRIKFILKGSTPQRDPKLEQEKSVRKEQEFDELITTPRSPCTAGSGRGKELEESEVE</sequence>
<dbReference type="EMBL" id="SWJQ01000195">
    <property type="protein sequence ID" value="TRZ19124.1"/>
    <property type="molecule type" value="Genomic_DNA"/>
</dbReference>
<dbReference type="AlphaFoldDB" id="A0A8K1GHS2"/>
<feature type="compositionally biased region" description="Basic and acidic residues" evidence="1">
    <location>
        <begin position="67"/>
        <end position="81"/>
    </location>
</feature>
<comment type="caution">
    <text evidence="2">The sequence shown here is derived from an EMBL/GenBank/DDBJ whole genome shotgun (WGS) entry which is preliminary data.</text>
</comment>
<feature type="region of interest" description="Disordered" evidence="1">
    <location>
        <begin position="61"/>
        <end position="110"/>
    </location>
</feature>
<evidence type="ECO:0000256" key="1">
    <source>
        <dbReference type="SAM" id="MobiDB-lite"/>
    </source>
</evidence>
<proteinExistence type="predicted"/>
<protein>
    <submittedName>
        <fullName evidence="2">Uncharacterized protein</fullName>
    </submittedName>
</protein>
<dbReference type="Proteomes" id="UP000796761">
    <property type="component" value="Unassembled WGS sequence"/>
</dbReference>
<keyword evidence="3" id="KW-1185">Reference proteome</keyword>
<name>A0A8K1GHS2_9PASS</name>
<organism evidence="2 3">
    <name type="scientific">Zosterops borbonicus</name>
    <dbReference type="NCBI Taxonomy" id="364589"/>
    <lineage>
        <taxon>Eukaryota</taxon>
        <taxon>Metazoa</taxon>
        <taxon>Chordata</taxon>
        <taxon>Craniata</taxon>
        <taxon>Vertebrata</taxon>
        <taxon>Euteleostomi</taxon>
        <taxon>Archelosauria</taxon>
        <taxon>Archosauria</taxon>
        <taxon>Dinosauria</taxon>
        <taxon>Saurischia</taxon>
        <taxon>Theropoda</taxon>
        <taxon>Coelurosauria</taxon>
        <taxon>Aves</taxon>
        <taxon>Neognathae</taxon>
        <taxon>Neoaves</taxon>
        <taxon>Telluraves</taxon>
        <taxon>Australaves</taxon>
        <taxon>Passeriformes</taxon>
        <taxon>Sylvioidea</taxon>
        <taxon>Zosteropidae</taxon>
        <taxon>Zosterops</taxon>
    </lineage>
</organism>
<gene>
    <name evidence="2" type="ORF">HGM15179_007963</name>
</gene>
<accession>A0A8K1GHS2</accession>